<dbReference type="Pfam" id="PF05118">
    <property type="entry name" value="Asp_Arg_Hydrox"/>
    <property type="match status" value="1"/>
</dbReference>
<dbReference type="InterPro" id="IPR051821">
    <property type="entry name" value="Asp/Asn_beta-hydroxylase"/>
</dbReference>
<evidence type="ECO:0000256" key="2">
    <source>
        <dbReference type="ARBA" id="ARBA00022964"/>
    </source>
</evidence>
<dbReference type="SUPFAM" id="SSF51197">
    <property type="entry name" value="Clavaminate synthase-like"/>
    <property type="match status" value="1"/>
</dbReference>
<dbReference type="InterPro" id="IPR007803">
    <property type="entry name" value="Asp/Arg/Pro-Hydrxlase"/>
</dbReference>
<dbReference type="EMBL" id="JAAVXB010000004">
    <property type="protein sequence ID" value="NKF22373.1"/>
    <property type="molecule type" value="Genomic_DNA"/>
</dbReference>
<evidence type="ECO:0000313" key="7">
    <source>
        <dbReference type="Proteomes" id="UP000653472"/>
    </source>
</evidence>
<gene>
    <name evidence="6" type="ORF">G7Y82_08580</name>
</gene>
<feature type="transmembrane region" description="Helical" evidence="4">
    <location>
        <begin position="281"/>
        <end position="298"/>
    </location>
</feature>
<accession>A0A970B633</accession>
<comment type="similarity">
    <text evidence="1">Belongs to the aspartyl/asparaginyl beta-hydroxylase family.</text>
</comment>
<keyword evidence="4" id="KW-0812">Transmembrane</keyword>
<keyword evidence="4" id="KW-0472">Membrane</keyword>
<keyword evidence="2" id="KW-0223">Dioxygenase</keyword>
<dbReference type="Gene3D" id="2.60.120.330">
    <property type="entry name" value="B-lactam Antibiotic, Isopenicillin N Synthase, Chain"/>
    <property type="match status" value="1"/>
</dbReference>
<dbReference type="Proteomes" id="UP000653472">
    <property type="component" value="Unassembled WGS sequence"/>
</dbReference>
<evidence type="ECO:0000259" key="5">
    <source>
        <dbReference type="Pfam" id="PF05118"/>
    </source>
</evidence>
<organism evidence="6 7">
    <name type="scientific">Solimonas marina</name>
    <dbReference type="NCBI Taxonomy" id="2714601"/>
    <lineage>
        <taxon>Bacteria</taxon>
        <taxon>Pseudomonadati</taxon>
        <taxon>Pseudomonadota</taxon>
        <taxon>Gammaproteobacteria</taxon>
        <taxon>Nevskiales</taxon>
        <taxon>Nevskiaceae</taxon>
        <taxon>Solimonas</taxon>
    </lineage>
</organism>
<name>A0A970B633_9GAMM</name>
<dbReference type="InterPro" id="IPR027443">
    <property type="entry name" value="IPNS-like_sf"/>
</dbReference>
<keyword evidence="3" id="KW-0560">Oxidoreductase</keyword>
<comment type="caution">
    <text evidence="6">The sequence shown here is derived from an EMBL/GenBank/DDBJ whole genome shotgun (WGS) entry which is preliminary data.</text>
</comment>
<reference evidence="6" key="1">
    <citation type="submission" date="2020-03" db="EMBL/GenBank/DDBJ databases">
        <title>Solimonas marina sp. nov., isolated from deep seawater of the Pacific Ocean.</title>
        <authorList>
            <person name="Liu X."/>
            <person name="Lai Q."/>
            <person name="Sun F."/>
            <person name="Gai Y."/>
            <person name="Li G."/>
            <person name="Shao Z."/>
        </authorList>
    </citation>
    <scope>NUCLEOTIDE SEQUENCE</scope>
    <source>
        <strain evidence="6">C16B3</strain>
    </source>
</reference>
<dbReference type="AlphaFoldDB" id="A0A970B633"/>
<protein>
    <submittedName>
        <fullName evidence="6">Aspartyl/asparaginyl beta-hydroxylase domain-containing protein</fullName>
    </submittedName>
</protein>
<keyword evidence="7" id="KW-1185">Reference proteome</keyword>
<evidence type="ECO:0000313" key="6">
    <source>
        <dbReference type="EMBL" id="NKF22373.1"/>
    </source>
</evidence>
<evidence type="ECO:0000256" key="4">
    <source>
        <dbReference type="SAM" id="Phobius"/>
    </source>
</evidence>
<dbReference type="GO" id="GO:0051213">
    <property type="term" value="F:dioxygenase activity"/>
    <property type="evidence" value="ECO:0007669"/>
    <property type="project" value="UniProtKB-KW"/>
</dbReference>
<evidence type="ECO:0000256" key="1">
    <source>
        <dbReference type="ARBA" id="ARBA00007730"/>
    </source>
</evidence>
<feature type="domain" description="Aspartyl/asparaginy/proline hydroxylase" evidence="5">
    <location>
        <begin position="69"/>
        <end position="222"/>
    </location>
</feature>
<sequence>MKIAVVAMFLSSAIYIHFRGRVRHRFKRQLTDHSTFMAPYNVFVYARSAVPNTPILKVDEFPELKLLRDNWEIIRDEAQQLYGRGLIRQSDKTNDLAFNSFFRKGWTRFYLKWYRDYLPSALQACPRTIELLRQTPSVKAAMFTVLQPHSNLGEHRDPFAGSLRYHLGLVTPNSDDCAIWVDGNKYAWRDGQDVVFDETYVHSAKNDTDQYRIILFCDIERPMKGPISRAVNHAFGRVMVAAAASRNLPEEKLGAFNHLFAYIYSIRRAGKWMKDRSKRGYYALKYVAMAAFAAWIFLPPLHP</sequence>
<dbReference type="PANTHER" id="PTHR46332">
    <property type="entry name" value="ASPARTATE BETA-HYDROXYLASE DOMAIN-CONTAINING PROTEIN 2"/>
    <property type="match status" value="1"/>
</dbReference>
<keyword evidence="4" id="KW-1133">Transmembrane helix</keyword>
<proteinExistence type="inferred from homology"/>
<dbReference type="PANTHER" id="PTHR46332:SF5">
    <property type="entry name" value="ASPARTATE BETA-HYDROXYLASE DOMAIN CONTAINING 2"/>
    <property type="match status" value="1"/>
</dbReference>
<evidence type="ECO:0000256" key="3">
    <source>
        <dbReference type="ARBA" id="ARBA00023002"/>
    </source>
</evidence>